<dbReference type="Pfam" id="PF01739">
    <property type="entry name" value="CheR"/>
    <property type="match status" value="1"/>
</dbReference>
<evidence type="ECO:0000313" key="8">
    <source>
        <dbReference type="Proteomes" id="UP000996601"/>
    </source>
</evidence>
<dbReference type="SUPFAM" id="SSF47757">
    <property type="entry name" value="Chemotaxis receptor methyltransferase CheR, N-terminal domain"/>
    <property type="match status" value="1"/>
</dbReference>
<evidence type="ECO:0000256" key="5">
    <source>
        <dbReference type="ARBA" id="ARBA00022691"/>
    </source>
</evidence>
<dbReference type="EC" id="2.1.1.80" evidence="2"/>
<dbReference type="Proteomes" id="UP000996601">
    <property type="component" value="Unassembled WGS sequence"/>
</dbReference>
<comment type="caution">
    <text evidence="7">The sequence shown here is derived from an EMBL/GenBank/DDBJ whole genome shotgun (WGS) entry which is preliminary data.</text>
</comment>
<evidence type="ECO:0000259" key="6">
    <source>
        <dbReference type="PROSITE" id="PS50123"/>
    </source>
</evidence>
<dbReference type="InterPro" id="IPR000780">
    <property type="entry name" value="CheR_MeTrfase"/>
</dbReference>
<proteinExistence type="predicted"/>
<accession>A0ABT1REM3</accession>
<dbReference type="InterPro" id="IPR022641">
    <property type="entry name" value="CheR_N"/>
</dbReference>
<reference evidence="7" key="1">
    <citation type="submission" date="2021-07" db="EMBL/GenBank/DDBJ databases">
        <title>Shinella sp. nov., a novel member of the genus Shinella from water.</title>
        <authorList>
            <person name="Deng Y."/>
        </authorList>
    </citation>
    <scope>NUCLEOTIDE SEQUENCE</scope>
    <source>
        <strain evidence="7">CPCC 100929</strain>
    </source>
</reference>
<evidence type="ECO:0000256" key="4">
    <source>
        <dbReference type="ARBA" id="ARBA00022679"/>
    </source>
</evidence>
<protein>
    <recommendedName>
        <fullName evidence="2">protein-glutamate O-methyltransferase</fullName>
        <ecNumber evidence="2">2.1.1.80</ecNumber>
    </recommendedName>
</protein>
<sequence>MAPPPLVPAEHPSRLSAADLEEICAIIYKRSGMVFGETKRYYIERRVTDLIHQRKAQTVRNYISLLRSDMRESEILINSFTVNETYFYREQHQLACLSNSILPDIIRSKGPGDRIRIWSMPCSSGEEPYSIALWLLENWRLVDAYNIEIVGSDIDTAILQQAIEGYFGHRSLSRLPADILERYFEPEEDQQRRLISDLRESVIFAKGNIIDRQSLAALGLFDVIFCRNLLIYFDEAARETAARNLHGLLNPGGYICLGHTESMSRISETFEPVRFQDAIVYRETGTGEWMS</sequence>
<dbReference type="Pfam" id="PF03705">
    <property type="entry name" value="CheR_N"/>
    <property type="match status" value="1"/>
</dbReference>
<evidence type="ECO:0000256" key="1">
    <source>
        <dbReference type="ARBA" id="ARBA00001541"/>
    </source>
</evidence>
<keyword evidence="3" id="KW-0489">Methyltransferase</keyword>
<dbReference type="EMBL" id="WHSB02000014">
    <property type="protein sequence ID" value="MCQ4633635.1"/>
    <property type="molecule type" value="Genomic_DNA"/>
</dbReference>
<gene>
    <name evidence="7" type="ORF">GB927_026590</name>
</gene>
<name>A0ABT1REM3_9HYPH</name>
<dbReference type="SMART" id="SM00138">
    <property type="entry name" value="MeTrc"/>
    <property type="match status" value="1"/>
</dbReference>
<dbReference type="PANTHER" id="PTHR24422:SF10">
    <property type="entry name" value="CHEMOTAXIS PROTEIN METHYLTRANSFERASE 2"/>
    <property type="match status" value="1"/>
</dbReference>
<dbReference type="PANTHER" id="PTHR24422">
    <property type="entry name" value="CHEMOTAXIS PROTEIN METHYLTRANSFERASE"/>
    <property type="match status" value="1"/>
</dbReference>
<evidence type="ECO:0000313" key="7">
    <source>
        <dbReference type="EMBL" id="MCQ4633635.1"/>
    </source>
</evidence>
<dbReference type="PROSITE" id="PS50123">
    <property type="entry name" value="CHER"/>
    <property type="match status" value="1"/>
</dbReference>
<dbReference type="Gene3D" id="1.10.155.10">
    <property type="entry name" value="Chemotaxis receptor methyltransferase CheR, N-terminal domain"/>
    <property type="match status" value="1"/>
</dbReference>
<keyword evidence="5" id="KW-0949">S-adenosyl-L-methionine</keyword>
<dbReference type="InterPro" id="IPR029063">
    <property type="entry name" value="SAM-dependent_MTases_sf"/>
</dbReference>
<dbReference type="RefSeq" id="WP_256120252.1">
    <property type="nucleotide sequence ID" value="NZ_WHSB02000014.1"/>
</dbReference>
<organism evidence="7 8">
    <name type="scientific">Shinella lacus</name>
    <dbReference type="NCBI Taxonomy" id="2654216"/>
    <lineage>
        <taxon>Bacteria</taxon>
        <taxon>Pseudomonadati</taxon>
        <taxon>Pseudomonadota</taxon>
        <taxon>Alphaproteobacteria</taxon>
        <taxon>Hyphomicrobiales</taxon>
        <taxon>Rhizobiaceae</taxon>
        <taxon>Shinella</taxon>
    </lineage>
</organism>
<dbReference type="InterPro" id="IPR022642">
    <property type="entry name" value="CheR_C"/>
</dbReference>
<dbReference type="InterPro" id="IPR050903">
    <property type="entry name" value="Bact_Chemotaxis_MeTrfase"/>
</dbReference>
<comment type="catalytic activity">
    <reaction evidence="1">
        <text>L-glutamyl-[protein] + S-adenosyl-L-methionine = [protein]-L-glutamate 5-O-methyl ester + S-adenosyl-L-homocysteine</text>
        <dbReference type="Rhea" id="RHEA:24452"/>
        <dbReference type="Rhea" id="RHEA-COMP:10208"/>
        <dbReference type="Rhea" id="RHEA-COMP:10311"/>
        <dbReference type="ChEBI" id="CHEBI:29973"/>
        <dbReference type="ChEBI" id="CHEBI:57856"/>
        <dbReference type="ChEBI" id="CHEBI:59789"/>
        <dbReference type="ChEBI" id="CHEBI:82795"/>
        <dbReference type="EC" id="2.1.1.80"/>
    </reaction>
</comment>
<dbReference type="Gene3D" id="3.40.50.150">
    <property type="entry name" value="Vaccinia Virus protein VP39"/>
    <property type="match status" value="1"/>
</dbReference>
<dbReference type="SUPFAM" id="SSF53335">
    <property type="entry name" value="S-adenosyl-L-methionine-dependent methyltransferases"/>
    <property type="match status" value="1"/>
</dbReference>
<feature type="domain" description="CheR-type methyltransferase" evidence="6">
    <location>
        <begin position="8"/>
        <end position="286"/>
    </location>
</feature>
<dbReference type="PRINTS" id="PR00996">
    <property type="entry name" value="CHERMTFRASE"/>
</dbReference>
<keyword evidence="8" id="KW-1185">Reference proteome</keyword>
<evidence type="ECO:0000256" key="3">
    <source>
        <dbReference type="ARBA" id="ARBA00022603"/>
    </source>
</evidence>
<keyword evidence="4" id="KW-0808">Transferase</keyword>
<dbReference type="InterPro" id="IPR036804">
    <property type="entry name" value="CheR_N_sf"/>
</dbReference>
<evidence type="ECO:0000256" key="2">
    <source>
        <dbReference type="ARBA" id="ARBA00012534"/>
    </source>
</evidence>